<evidence type="ECO:0000313" key="3">
    <source>
        <dbReference type="Proteomes" id="UP000199440"/>
    </source>
</evidence>
<accession>A0A1G9K9U0</accession>
<keyword evidence="1" id="KW-1133">Transmembrane helix</keyword>
<feature type="transmembrane region" description="Helical" evidence="1">
    <location>
        <begin position="36"/>
        <end position="54"/>
    </location>
</feature>
<evidence type="ECO:0000256" key="1">
    <source>
        <dbReference type="SAM" id="Phobius"/>
    </source>
</evidence>
<feature type="transmembrane region" description="Helical" evidence="1">
    <location>
        <begin position="210"/>
        <end position="229"/>
    </location>
</feature>
<keyword evidence="1" id="KW-0472">Membrane</keyword>
<keyword evidence="3" id="KW-1185">Reference proteome</keyword>
<feature type="transmembrane region" description="Helical" evidence="1">
    <location>
        <begin position="170"/>
        <end position="190"/>
    </location>
</feature>
<reference evidence="2 3" key="1">
    <citation type="submission" date="2016-10" db="EMBL/GenBank/DDBJ databases">
        <authorList>
            <person name="de Groot N.N."/>
        </authorList>
    </citation>
    <scope>NUCLEOTIDE SEQUENCE [LARGE SCALE GENOMIC DNA]</scope>
    <source>
        <strain evidence="2 3">DSM 19886</strain>
    </source>
</reference>
<dbReference type="OrthoDB" id="8536716at2"/>
<sequence>MILFIKLFLAHLIGDFLLQPKKWVVHKEANKITSKFLYFHVVLHFVITMILLWNLDYWKLALLIAVSHYLIDLSKLYADHLFRLKSIPFFIDQILHVLVLYVCAYNENLTAHTISLFSQLDWALVTAIVFVTFPAAIIMGKLLEGMSDQIELDHKSLPNAGKYIGMIERLFVLAFIVLGRWEAIGLLITAKSVFRFNDLKERNSRKLTEYILIGTLLSFGMAIVTGIIYTQIK</sequence>
<organism evidence="2 3">
    <name type="scientific">Kriegella aquimaris</name>
    <dbReference type="NCBI Taxonomy" id="192904"/>
    <lineage>
        <taxon>Bacteria</taxon>
        <taxon>Pseudomonadati</taxon>
        <taxon>Bacteroidota</taxon>
        <taxon>Flavobacteriia</taxon>
        <taxon>Flavobacteriales</taxon>
        <taxon>Flavobacteriaceae</taxon>
        <taxon>Kriegella</taxon>
    </lineage>
</organism>
<gene>
    <name evidence="2" type="ORF">SAMN04488514_101905</name>
</gene>
<evidence type="ECO:0000313" key="2">
    <source>
        <dbReference type="EMBL" id="SDL46487.1"/>
    </source>
</evidence>
<dbReference type="InterPro" id="IPR021737">
    <property type="entry name" value="Phage_phiKZ_Orf197"/>
</dbReference>
<feature type="transmembrane region" description="Helical" evidence="1">
    <location>
        <begin position="122"/>
        <end position="143"/>
    </location>
</feature>
<feature type="transmembrane region" description="Helical" evidence="1">
    <location>
        <begin position="89"/>
        <end position="107"/>
    </location>
</feature>
<evidence type="ECO:0008006" key="4">
    <source>
        <dbReference type="Google" id="ProtNLM"/>
    </source>
</evidence>
<dbReference type="RefSeq" id="WP_089885683.1">
    <property type="nucleotide sequence ID" value="NZ_FNGV01000001.1"/>
</dbReference>
<dbReference type="AlphaFoldDB" id="A0A1G9K9U0"/>
<proteinExistence type="predicted"/>
<keyword evidence="1" id="KW-0812">Transmembrane</keyword>
<dbReference type="Proteomes" id="UP000199440">
    <property type="component" value="Unassembled WGS sequence"/>
</dbReference>
<dbReference type="STRING" id="192904.SAMN04488514_101905"/>
<name>A0A1G9K9U0_9FLAO</name>
<dbReference type="Pfam" id="PF11750">
    <property type="entry name" value="DUF3307"/>
    <property type="match status" value="1"/>
</dbReference>
<dbReference type="EMBL" id="FNGV01000001">
    <property type="protein sequence ID" value="SDL46487.1"/>
    <property type="molecule type" value="Genomic_DNA"/>
</dbReference>
<protein>
    <recommendedName>
        <fullName evidence="4">DUF3307 domain-containing protein</fullName>
    </recommendedName>
</protein>